<dbReference type="GeneID" id="13287092"/>
<dbReference type="RefSeq" id="XP_003835788.1">
    <property type="nucleotide sequence ID" value="XM_003835740.1"/>
</dbReference>
<dbReference type="AlphaFoldDB" id="E4ZM74"/>
<dbReference type="HOGENOM" id="CLU_1949209_0_0_1"/>
<dbReference type="Proteomes" id="UP000002668">
    <property type="component" value="Genome"/>
</dbReference>
<accession>E4ZM74</accession>
<dbReference type="VEuPathDB" id="FungiDB:LEMA_P051290.1"/>
<evidence type="ECO:0000313" key="2">
    <source>
        <dbReference type="Proteomes" id="UP000002668"/>
    </source>
</evidence>
<reference evidence="2" key="1">
    <citation type="journal article" date="2011" name="Nat. Commun.">
        <title>Effector diversification within compartments of the Leptosphaeria maculans genome affected by Repeat-Induced Point mutations.</title>
        <authorList>
            <person name="Rouxel T."/>
            <person name="Grandaubert J."/>
            <person name="Hane J.K."/>
            <person name="Hoede C."/>
            <person name="van de Wouw A.P."/>
            <person name="Couloux A."/>
            <person name="Dominguez V."/>
            <person name="Anthouard V."/>
            <person name="Bally P."/>
            <person name="Bourras S."/>
            <person name="Cozijnsen A.J."/>
            <person name="Ciuffetti L.M."/>
            <person name="Degrave A."/>
            <person name="Dilmaghani A."/>
            <person name="Duret L."/>
            <person name="Fudal I."/>
            <person name="Goodwin S.B."/>
            <person name="Gout L."/>
            <person name="Glaser N."/>
            <person name="Linglin J."/>
            <person name="Kema G.H.J."/>
            <person name="Lapalu N."/>
            <person name="Lawrence C.B."/>
            <person name="May K."/>
            <person name="Meyer M."/>
            <person name="Ollivier B."/>
            <person name="Poulain J."/>
            <person name="Schoch C.L."/>
            <person name="Simon A."/>
            <person name="Spatafora J.W."/>
            <person name="Stachowiak A."/>
            <person name="Turgeon B.G."/>
            <person name="Tyler B.M."/>
            <person name="Vincent D."/>
            <person name="Weissenbach J."/>
            <person name="Amselem J."/>
            <person name="Quesneville H."/>
            <person name="Oliver R.P."/>
            <person name="Wincker P."/>
            <person name="Balesdent M.-H."/>
            <person name="Howlett B.J."/>
        </authorList>
    </citation>
    <scope>NUCLEOTIDE SEQUENCE [LARGE SCALE GENOMIC DNA]</scope>
    <source>
        <strain evidence="2">JN3 / isolate v23.1.3 / race Av1-4-5-6-7-8</strain>
    </source>
</reference>
<name>E4ZM74_LEPMJ</name>
<protein>
    <submittedName>
        <fullName evidence="1">Predicted protein</fullName>
    </submittedName>
</protein>
<evidence type="ECO:0000313" key="1">
    <source>
        <dbReference type="EMBL" id="CBX92423.1"/>
    </source>
</evidence>
<keyword evidence="2" id="KW-1185">Reference proteome</keyword>
<dbReference type="EMBL" id="FP929094">
    <property type="protein sequence ID" value="CBX92423.1"/>
    <property type="molecule type" value="Genomic_DNA"/>
</dbReference>
<organism evidence="2">
    <name type="scientific">Leptosphaeria maculans (strain JN3 / isolate v23.1.3 / race Av1-4-5-6-7-8)</name>
    <name type="common">Blackleg fungus</name>
    <name type="synonym">Phoma lingam</name>
    <dbReference type="NCBI Taxonomy" id="985895"/>
    <lineage>
        <taxon>Eukaryota</taxon>
        <taxon>Fungi</taxon>
        <taxon>Dikarya</taxon>
        <taxon>Ascomycota</taxon>
        <taxon>Pezizomycotina</taxon>
        <taxon>Dothideomycetes</taxon>
        <taxon>Pleosporomycetidae</taxon>
        <taxon>Pleosporales</taxon>
        <taxon>Pleosporineae</taxon>
        <taxon>Leptosphaeriaceae</taxon>
        <taxon>Plenodomus</taxon>
        <taxon>Plenodomus lingam/Leptosphaeria maculans species complex</taxon>
    </lineage>
</organism>
<dbReference type="InParanoid" id="E4ZM74"/>
<gene>
    <name evidence="1" type="ORF">LEMA_P051290.1</name>
</gene>
<sequence>MAVHSIFDFLEMGALESAAATYSACTAWWFAVADQGHWDAPKITGRAPTETHADKTVNFLLPSDFTSHSASAGEETSDRPWRMSSWPSMVSSRLHFPLNAPPQPPVGDRFLDLPTFPSDEQSKCPVLLL</sequence>
<proteinExistence type="predicted"/>